<feature type="compositionally biased region" description="Low complexity" evidence="1">
    <location>
        <begin position="50"/>
        <end position="61"/>
    </location>
</feature>
<sequence length="86" mass="9452">MVSLVSSLVHRVLGFVGFIDRKFDDEDDGAKRWRPTPTLRRGRAGDSVVGASRSGRESSSARAREATTARWMGRQKRDTTENGASA</sequence>
<organism evidence="2 3">
    <name type="scientific">Zizania palustris</name>
    <name type="common">Northern wild rice</name>
    <dbReference type="NCBI Taxonomy" id="103762"/>
    <lineage>
        <taxon>Eukaryota</taxon>
        <taxon>Viridiplantae</taxon>
        <taxon>Streptophyta</taxon>
        <taxon>Embryophyta</taxon>
        <taxon>Tracheophyta</taxon>
        <taxon>Spermatophyta</taxon>
        <taxon>Magnoliopsida</taxon>
        <taxon>Liliopsida</taxon>
        <taxon>Poales</taxon>
        <taxon>Poaceae</taxon>
        <taxon>BOP clade</taxon>
        <taxon>Oryzoideae</taxon>
        <taxon>Oryzeae</taxon>
        <taxon>Zizaniinae</taxon>
        <taxon>Zizania</taxon>
    </lineage>
</organism>
<dbReference type="AlphaFoldDB" id="A0A8J6BPE5"/>
<comment type="caution">
    <text evidence="2">The sequence shown here is derived from an EMBL/GenBank/DDBJ whole genome shotgun (WGS) entry which is preliminary data.</text>
</comment>
<name>A0A8J6BPE5_ZIZPA</name>
<keyword evidence="3" id="KW-1185">Reference proteome</keyword>
<protein>
    <submittedName>
        <fullName evidence="2">Uncharacterized protein</fullName>
    </submittedName>
</protein>
<dbReference type="EMBL" id="JAAALK010000080">
    <property type="protein sequence ID" value="KAG8092187.1"/>
    <property type="molecule type" value="Genomic_DNA"/>
</dbReference>
<evidence type="ECO:0000313" key="3">
    <source>
        <dbReference type="Proteomes" id="UP000729402"/>
    </source>
</evidence>
<evidence type="ECO:0000313" key="2">
    <source>
        <dbReference type="EMBL" id="KAG8092187.1"/>
    </source>
</evidence>
<accession>A0A8J6BPE5</accession>
<reference evidence="2" key="1">
    <citation type="journal article" date="2021" name="bioRxiv">
        <title>Whole Genome Assembly and Annotation of Northern Wild Rice, Zizania palustris L., Supports a Whole Genome Duplication in the Zizania Genus.</title>
        <authorList>
            <person name="Haas M."/>
            <person name="Kono T."/>
            <person name="Macchietto M."/>
            <person name="Millas R."/>
            <person name="McGilp L."/>
            <person name="Shao M."/>
            <person name="Duquette J."/>
            <person name="Hirsch C.N."/>
            <person name="Kimball J."/>
        </authorList>
    </citation>
    <scope>NUCLEOTIDE SEQUENCE</scope>
    <source>
        <tissue evidence="2">Fresh leaf tissue</tissue>
    </source>
</reference>
<gene>
    <name evidence="2" type="ORF">GUJ93_ZPchr0012g19081</name>
</gene>
<proteinExistence type="predicted"/>
<dbReference type="Proteomes" id="UP000729402">
    <property type="component" value="Unassembled WGS sequence"/>
</dbReference>
<feature type="region of interest" description="Disordered" evidence="1">
    <location>
        <begin position="25"/>
        <end position="86"/>
    </location>
</feature>
<evidence type="ECO:0000256" key="1">
    <source>
        <dbReference type="SAM" id="MobiDB-lite"/>
    </source>
</evidence>
<reference evidence="2" key="2">
    <citation type="submission" date="2021-02" db="EMBL/GenBank/DDBJ databases">
        <authorList>
            <person name="Kimball J.A."/>
            <person name="Haas M.W."/>
            <person name="Macchietto M."/>
            <person name="Kono T."/>
            <person name="Duquette J."/>
            <person name="Shao M."/>
        </authorList>
    </citation>
    <scope>NUCLEOTIDE SEQUENCE</scope>
    <source>
        <tissue evidence="2">Fresh leaf tissue</tissue>
    </source>
</reference>